<gene>
    <name evidence="1" type="ORF">HQ36_01420</name>
</gene>
<name>A0A0A2G7B0_9PORP</name>
<dbReference type="AlphaFoldDB" id="A0A0A2G7B0"/>
<dbReference type="EMBL" id="JQZW01000002">
    <property type="protein sequence ID" value="KGN99146.1"/>
    <property type="molecule type" value="Genomic_DNA"/>
</dbReference>
<sequence length="60" mass="6819">MCREKEALIRGEEGTILYAPLCLLYLFSKEGCTLSEYSLLIEDILPRWDNPSTALIILTV</sequence>
<evidence type="ECO:0000313" key="2">
    <source>
        <dbReference type="Proteomes" id="UP000030134"/>
    </source>
</evidence>
<protein>
    <submittedName>
        <fullName evidence="1">Uncharacterized protein</fullName>
    </submittedName>
</protein>
<evidence type="ECO:0000313" key="1">
    <source>
        <dbReference type="EMBL" id="KGN99146.1"/>
    </source>
</evidence>
<dbReference type="Proteomes" id="UP000030134">
    <property type="component" value="Unassembled WGS sequence"/>
</dbReference>
<proteinExistence type="predicted"/>
<reference evidence="1 2" key="1">
    <citation type="submission" date="2014-08" db="EMBL/GenBank/DDBJ databases">
        <title>Porphyromonas gingivicanis strain:COT-022_OH1391 Genome sequencing.</title>
        <authorList>
            <person name="Wallis C."/>
            <person name="Deusch O."/>
            <person name="O'Flynn C."/>
            <person name="Davis I."/>
            <person name="Jospin G."/>
            <person name="Darling A.E."/>
            <person name="Coil D.A."/>
            <person name="Alexiev A."/>
            <person name="Horsfall A."/>
            <person name="Kirkwood N."/>
            <person name="Harris S."/>
            <person name="Eisen J.A."/>
        </authorList>
    </citation>
    <scope>NUCLEOTIDE SEQUENCE [LARGE SCALE GENOMIC DNA]</scope>
    <source>
        <strain evidence="2">COT-022 OH1391</strain>
    </source>
</reference>
<keyword evidence="2" id="KW-1185">Reference proteome</keyword>
<organism evidence="1 2">
    <name type="scientific">Porphyromonas gingivicanis</name>
    <dbReference type="NCBI Taxonomy" id="266762"/>
    <lineage>
        <taxon>Bacteria</taxon>
        <taxon>Pseudomonadati</taxon>
        <taxon>Bacteroidota</taxon>
        <taxon>Bacteroidia</taxon>
        <taxon>Bacteroidales</taxon>
        <taxon>Porphyromonadaceae</taxon>
        <taxon>Porphyromonas</taxon>
    </lineage>
</organism>
<comment type="caution">
    <text evidence="1">The sequence shown here is derived from an EMBL/GenBank/DDBJ whole genome shotgun (WGS) entry which is preliminary data.</text>
</comment>
<accession>A0A0A2G7B0</accession>
<dbReference type="RefSeq" id="WP_025842632.1">
    <property type="nucleotide sequence ID" value="NZ_JQZW01000002.1"/>
</dbReference>